<feature type="domain" description="DZANK-type" evidence="1">
    <location>
        <begin position="2"/>
        <end position="72"/>
    </location>
</feature>
<dbReference type="InterPro" id="IPR025874">
    <property type="entry name" value="DZR"/>
</dbReference>
<dbReference type="OrthoDB" id="271448at2759"/>
<dbReference type="InterPro" id="IPR036443">
    <property type="entry name" value="Znf_RanBP2_sf"/>
</dbReference>
<dbReference type="SUPFAM" id="SSF90209">
    <property type="entry name" value="Ran binding protein zinc finger-like"/>
    <property type="match status" value="1"/>
</dbReference>
<name>A0A397W0L7_9GLOM</name>
<dbReference type="Pfam" id="PF12773">
    <property type="entry name" value="DZR"/>
    <property type="match status" value="1"/>
</dbReference>
<organism evidence="2 3">
    <name type="scientific">Gigaspora rosea</name>
    <dbReference type="NCBI Taxonomy" id="44941"/>
    <lineage>
        <taxon>Eukaryota</taxon>
        <taxon>Fungi</taxon>
        <taxon>Fungi incertae sedis</taxon>
        <taxon>Mucoromycota</taxon>
        <taxon>Glomeromycotina</taxon>
        <taxon>Glomeromycetes</taxon>
        <taxon>Diversisporales</taxon>
        <taxon>Gigasporaceae</taxon>
        <taxon>Gigaspora</taxon>
    </lineage>
</organism>
<keyword evidence="3" id="KW-1185">Reference proteome</keyword>
<accession>A0A397W0L7</accession>
<dbReference type="AlphaFoldDB" id="A0A397W0L7"/>
<evidence type="ECO:0000259" key="1">
    <source>
        <dbReference type="Pfam" id="PF12773"/>
    </source>
</evidence>
<gene>
    <name evidence="2" type="ORF">C2G38_2061513</name>
</gene>
<dbReference type="Proteomes" id="UP000266673">
    <property type="component" value="Unassembled WGS sequence"/>
</dbReference>
<comment type="caution">
    <text evidence="2">The sequence shown here is derived from an EMBL/GenBank/DDBJ whole genome shotgun (WGS) entry which is preliminary data.</text>
</comment>
<protein>
    <recommendedName>
        <fullName evidence="1">DZANK-type domain-containing protein</fullName>
    </recommendedName>
</protein>
<reference evidence="2 3" key="1">
    <citation type="submission" date="2018-06" db="EMBL/GenBank/DDBJ databases">
        <title>Comparative genomics reveals the genomic features of Rhizophagus irregularis, R. cerebriforme, R. diaphanum and Gigaspora rosea, and their symbiotic lifestyle signature.</title>
        <authorList>
            <person name="Morin E."/>
            <person name="San Clemente H."/>
            <person name="Chen E.C.H."/>
            <person name="De La Providencia I."/>
            <person name="Hainaut M."/>
            <person name="Kuo A."/>
            <person name="Kohler A."/>
            <person name="Murat C."/>
            <person name="Tang N."/>
            <person name="Roy S."/>
            <person name="Loubradou J."/>
            <person name="Henrissat B."/>
            <person name="Grigoriev I.V."/>
            <person name="Corradi N."/>
            <person name="Roux C."/>
            <person name="Martin F.M."/>
        </authorList>
    </citation>
    <scope>NUCLEOTIDE SEQUENCE [LARGE SCALE GENOMIC DNA]</scope>
    <source>
        <strain evidence="2 3">DAOM 194757</strain>
    </source>
</reference>
<evidence type="ECO:0000313" key="2">
    <source>
        <dbReference type="EMBL" id="RIB27611.1"/>
    </source>
</evidence>
<evidence type="ECO:0000313" key="3">
    <source>
        <dbReference type="Proteomes" id="UP000266673"/>
    </source>
</evidence>
<dbReference type="SUPFAM" id="SSF56399">
    <property type="entry name" value="ADP-ribosylation"/>
    <property type="match status" value="1"/>
</dbReference>
<proteinExistence type="predicted"/>
<sequence>MCQNCMFLNHPLLNYCEICGSQLIIVIDDDDDDEINNSILAFNNNAYHEDAAIRCSACSYLNNPNHSQCEMCYSPIGDLEFLNVPDPNMQQCPVCTYYNQQGFSTCEICGSFLKQLAPILNTIMTNLDPGSVQYREIYRRFAVNMPHSVQVLAIIRMQMPTRLVEAHERYKNDLARRSGVTPASITHKMFHGTKCICDPSRFGTAQWNYCNNARNGCGACGIARNGNSSTFGRCGGGRMWFAQLSSISFNYCTPGAGIKTMFTVDVVSQIPPTQSVLIVNRNEASIIYL</sequence>
<dbReference type="Gene3D" id="3.90.228.10">
    <property type="match status" value="1"/>
</dbReference>
<dbReference type="EMBL" id="QKWP01000093">
    <property type="protein sequence ID" value="RIB27611.1"/>
    <property type="molecule type" value="Genomic_DNA"/>
</dbReference>